<evidence type="ECO:0008006" key="3">
    <source>
        <dbReference type="Google" id="ProtNLM"/>
    </source>
</evidence>
<reference evidence="1 2" key="1">
    <citation type="submission" date="2017-05" db="EMBL/GenBank/DDBJ databases">
        <authorList>
            <person name="Varghese N."/>
            <person name="Submissions S."/>
        </authorList>
    </citation>
    <scope>NUCLEOTIDE SEQUENCE [LARGE SCALE GENOMIC DNA]</scope>
    <source>
        <strain evidence="1 2">DSM 15360</strain>
    </source>
</reference>
<protein>
    <recommendedName>
        <fullName evidence="3">Lipocalin-like domain-containing protein</fullName>
    </recommendedName>
</protein>
<dbReference type="EMBL" id="FXUA01000007">
    <property type="protein sequence ID" value="SMP31906.1"/>
    <property type="molecule type" value="Genomic_DNA"/>
</dbReference>
<keyword evidence="2" id="KW-1185">Reference proteome</keyword>
<name>A0ABY1PEA6_9BACT</name>
<sequence>MRYFWIGFICLIGFSSCDKEDNLPFDLTAEGIVGKWELYQYQGNTGADDYRTPYEPSGTTITFLANGKLKSEKFFGCTDGEYQVADRNLTVLLDCEGEVPEKSYFLKMENADLVMHPKAPYMCIEGCSFIFKKINS</sequence>
<evidence type="ECO:0000313" key="2">
    <source>
        <dbReference type="Proteomes" id="UP001157915"/>
    </source>
</evidence>
<accession>A0ABY1PEA6</accession>
<organism evidence="1 2">
    <name type="scientific">Algoriphagus winogradskyi</name>
    <dbReference type="NCBI Taxonomy" id="237017"/>
    <lineage>
        <taxon>Bacteria</taxon>
        <taxon>Pseudomonadati</taxon>
        <taxon>Bacteroidota</taxon>
        <taxon>Cytophagia</taxon>
        <taxon>Cytophagales</taxon>
        <taxon>Cyclobacteriaceae</taxon>
        <taxon>Algoriphagus</taxon>
    </lineage>
</organism>
<comment type="caution">
    <text evidence="1">The sequence shown here is derived from an EMBL/GenBank/DDBJ whole genome shotgun (WGS) entry which is preliminary data.</text>
</comment>
<dbReference type="Proteomes" id="UP001157915">
    <property type="component" value="Unassembled WGS sequence"/>
</dbReference>
<dbReference type="RefSeq" id="WP_283414242.1">
    <property type="nucleotide sequence ID" value="NZ_FXUA01000007.1"/>
</dbReference>
<proteinExistence type="predicted"/>
<evidence type="ECO:0000313" key="1">
    <source>
        <dbReference type="EMBL" id="SMP31906.1"/>
    </source>
</evidence>
<gene>
    <name evidence="1" type="ORF">SAMN06265367_107230</name>
</gene>
<dbReference type="PROSITE" id="PS51257">
    <property type="entry name" value="PROKAR_LIPOPROTEIN"/>
    <property type="match status" value="1"/>
</dbReference>